<name>A0AAD5IU63_ACENE</name>
<dbReference type="AlphaFoldDB" id="A0AAD5IU63"/>
<dbReference type="GO" id="GO:0003676">
    <property type="term" value="F:nucleic acid binding"/>
    <property type="evidence" value="ECO:0007669"/>
    <property type="project" value="InterPro"/>
</dbReference>
<comment type="caution">
    <text evidence="3">The sequence shown here is derived from an EMBL/GenBank/DDBJ whole genome shotgun (WGS) entry which is preliminary data.</text>
</comment>
<proteinExistence type="predicted"/>
<dbReference type="Proteomes" id="UP001064489">
    <property type="component" value="Chromosome 5"/>
</dbReference>
<dbReference type="GO" id="GO:0008270">
    <property type="term" value="F:zinc ion binding"/>
    <property type="evidence" value="ECO:0007669"/>
    <property type="project" value="UniProtKB-KW"/>
</dbReference>
<dbReference type="InterPro" id="IPR001878">
    <property type="entry name" value="Znf_CCHC"/>
</dbReference>
<reference evidence="3" key="1">
    <citation type="journal article" date="2022" name="Plant J.">
        <title>Strategies of tolerance reflected in two North American maple genomes.</title>
        <authorList>
            <person name="McEvoy S.L."/>
            <person name="Sezen U.U."/>
            <person name="Trouern-Trend A."/>
            <person name="McMahon S.M."/>
            <person name="Schaberg P.G."/>
            <person name="Yang J."/>
            <person name="Wegrzyn J.L."/>
            <person name="Swenson N.G."/>
        </authorList>
    </citation>
    <scope>NUCLEOTIDE SEQUENCE</scope>
    <source>
        <strain evidence="3">91603</strain>
    </source>
</reference>
<gene>
    <name evidence="3" type="ORF">LWI28_007438</name>
</gene>
<accession>A0AAD5IU63</accession>
<evidence type="ECO:0000259" key="2">
    <source>
        <dbReference type="PROSITE" id="PS50158"/>
    </source>
</evidence>
<keyword evidence="4" id="KW-1185">Reference proteome</keyword>
<organism evidence="3 4">
    <name type="scientific">Acer negundo</name>
    <name type="common">Box elder</name>
    <dbReference type="NCBI Taxonomy" id="4023"/>
    <lineage>
        <taxon>Eukaryota</taxon>
        <taxon>Viridiplantae</taxon>
        <taxon>Streptophyta</taxon>
        <taxon>Embryophyta</taxon>
        <taxon>Tracheophyta</taxon>
        <taxon>Spermatophyta</taxon>
        <taxon>Magnoliopsida</taxon>
        <taxon>eudicotyledons</taxon>
        <taxon>Gunneridae</taxon>
        <taxon>Pentapetalae</taxon>
        <taxon>rosids</taxon>
        <taxon>malvids</taxon>
        <taxon>Sapindales</taxon>
        <taxon>Sapindaceae</taxon>
        <taxon>Hippocastanoideae</taxon>
        <taxon>Acereae</taxon>
        <taxon>Acer</taxon>
    </lineage>
</organism>
<keyword evidence="1" id="KW-0862">Zinc</keyword>
<dbReference type="EMBL" id="JAJSOW010000102">
    <property type="protein sequence ID" value="KAI9176808.1"/>
    <property type="molecule type" value="Genomic_DNA"/>
</dbReference>
<feature type="domain" description="CCHC-type" evidence="2">
    <location>
        <begin position="61"/>
        <end position="74"/>
    </location>
</feature>
<keyword evidence="1" id="KW-0479">Metal-binding</keyword>
<evidence type="ECO:0000313" key="3">
    <source>
        <dbReference type="EMBL" id="KAI9176808.1"/>
    </source>
</evidence>
<dbReference type="PROSITE" id="PS50158">
    <property type="entry name" value="ZF_CCHC"/>
    <property type="match status" value="1"/>
</dbReference>
<evidence type="ECO:0000256" key="1">
    <source>
        <dbReference type="PROSITE-ProRule" id="PRU00047"/>
    </source>
</evidence>
<keyword evidence="1" id="KW-0863">Zinc-finger</keyword>
<evidence type="ECO:0000313" key="4">
    <source>
        <dbReference type="Proteomes" id="UP001064489"/>
    </source>
</evidence>
<protein>
    <recommendedName>
        <fullName evidence="2">CCHC-type domain-containing protein</fullName>
    </recommendedName>
</protein>
<sequence>MMSEVHDLDLGVASDSLSCFLRARVTMAVDKPLQRYLCVDFLDNGKVIAMLLHYERLMDYCFRCDRLGHVMDECVVEVEKEREVSFNAARKLVVWLQASSP</sequence>
<reference evidence="3" key="2">
    <citation type="submission" date="2023-02" db="EMBL/GenBank/DDBJ databases">
        <authorList>
            <person name="Swenson N.G."/>
            <person name="Wegrzyn J.L."/>
            <person name="Mcevoy S.L."/>
        </authorList>
    </citation>
    <scope>NUCLEOTIDE SEQUENCE</scope>
    <source>
        <strain evidence="3">91603</strain>
        <tissue evidence="3">Leaf</tissue>
    </source>
</reference>